<dbReference type="Gene3D" id="3.100.10.20">
    <property type="entry name" value="CRISPR-associated endonuclease Cas1, N-terminal domain"/>
    <property type="match status" value="1"/>
</dbReference>
<dbReference type="PANTHER" id="PTHR43219">
    <property type="entry name" value="CRISPR-ASSOCIATED ENDONUCLEASE CAS1"/>
    <property type="match status" value="1"/>
</dbReference>
<evidence type="ECO:0000256" key="7">
    <source>
        <dbReference type="ARBA" id="ARBA00023125"/>
    </source>
</evidence>
<evidence type="ECO:0000256" key="4">
    <source>
        <dbReference type="ARBA" id="ARBA00022801"/>
    </source>
</evidence>
<dbReference type="RefSeq" id="WP_265134793.1">
    <property type="nucleotide sequence ID" value="NZ_FXTX01000020.1"/>
</dbReference>
<comment type="caution">
    <text evidence="10">The sequence shown here is derived from an EMBL/GenBank/DDBJ whole genome shotgun (WGS) entry which is preliminary data.</text>
</comment>
<gene>
    <name evidence="9" type="primary">cas1</name>
    <name evidence="10" type="ORF">SAMN06264868_12031</name>
</gene>
<keyword evidence="3 9" id="KW-0255">Endonuclease</keyword>
<dbReference type="InterPro" id="IPR002729">
    <property type="entry name" value="CRISPR-assoc_Cas1"/>
</dbReference>
<dbReference type="Pfam" id="PF01867">
    <property type="entry name" value="Cas_Cas1"/>
    <property type="match status" value="1"/>
</dbReference>
<dbReference type="GO" id="GO:0043571">
    <property type="term" value="P:maintenance of CRISPR repeat elements"/>
    <property type="evidence" value="ECO:0007669"/>
    <property type="project" value="UniProtKB-UniRule"/>
</dbReference>
<dbReference type="GO" id="GO:0046872">
    <property type="term" value="F:metal ion binding"/>
    <property type="evidence" value="ECO:0007669"/>
    <property type="project" value="UniProtKB-UniRule"/>
</dbReference>
<dbReference type="HAMAP" id="MF_01470">
    <property type="entry name" value="Cas1"/>
    <property type="match status" value="1"/>
</dbReference>
<accession>A0AA46AFL4</accession>
<dbReference type="InterPro" id="IPR019858">
    <property type="entry name" value="CRISPR-assoc_Cas1_HMARI/TNEAP"/>
</dbReference>
<reference evidence="10" key="1">
    <citation type="submission" date="2017-05" db="EMBL/GenBank/DDBJ databases">
        <authorList>
            <person name="Varghese N."/>
            <person name="Submissions S."/>
        </authorList>
    </citation>
    <scope>NUCLEOTIDE SEQUENCE</scope>
    <source>
        <strain evidence="10">DSM 18763</strain>
    </source>
</reference>
<dbReference type="GO" id="GO:0051607">
    <property type="term" value="P:defense response to virus"/>
    <property type="evidence" value="ECO:0007669"/>
    <property type="project" value="UniProtKB-UniRule"/>
</dbReference>
<keyword evidence="2 9" id="KW-0479">Metal-binding</keyword>
<comment type="cofactor">
    <cofactor evidence="9">
        <name>Mg(2+)</name>
        <dbReference type="ChEBI" id="CHEBI:18420"/>
    </cofactor>
    <cofactor evidence="9">
        <name>Mn(2+)</name>
        <dbReference type="ChEBI" id="CHEBI:29035"/>
    </cofactor>
</comment>
<feature type="binding site" evidence="9">
    <location>
        <position position="224"/>
    </location>
    <ligand>
        <name>Mn(2+)</name>
        <dbReference type="ChEBI" id="CHEBI:29035"/>
    </ligand>
</feature>
<dbReference type="EC" id="3.1.-.-" evidence="9"/>
<evidence type="ECO:0000256" key="8">
    <source>
        <dbReference type="ARBA" id="ARBA00023211"/>
    </source>
</evidence>
<dbReference type="NCBIfam" id="TIGR00287">
    <property type="entry name" value="cas1"/>
    <property type="match status" value="1"/>
</dbReference>
<keyword evidence="8 9" id="KW-0464">Manganese</keyword>
<dbReference type="NCBIfam" id="TIGR03641">
    <property type="entry name" value="cas1_HMARI"/>
    <property type="match status" value="1"/>
</dbReference>
<sequence>MKKPIYIFNNGKLKREDNTIIFIKENDEKKVIPINSISEIHILGELDLNKRVLEFLTKNQIPLFFYNHYGYYIGTFYPREYLNSGLITLKQAEFYLNHEERIFLAKSFIIGAVSNILKNLSYYKKAKEELINSYIQEIENKAKEINLKTDIPSIMAIEGDIRKTYYEAFNVILNSDDFYFDKRTKKPPKNPINALISFGNSLLYTTILAQIYRTHLDPRIGYLHETNQRSFSLNLDLAEIFKPIIVDKVIFSLINKGQIQLKHFDEDIEFSYLNEKGKQIFIQAFEEKINTTIKYKNLGNVSYRKLIRLECYTKTDV</sequence>
<feature type="binding site" evidence="9">
    <location>
        <position position="239"/>
    </location>
    <ligand>
        <name>Mn(2+)</name>
        <dbReference type="ChEBI" id="CHEBI:29035"/>
    </ligand>
</feature>
<dbReference type="Proteomes" id="UP001157947">
    <property type="component" value="Unassembled WGS sequence"/>
</dbReference>
<dbReference type="GO" id="GO:0016787">
    <property type="term" value="F:hydrolase activity"/>
    <property type="evidence" value="ECO:0007669"/>
    <property type="project" value="UniProtKB-KW"/>
</dbReference>
<name>A0AA46AFL4_9AQUI</name>
<protein>
    <recommendedName>
        <fullName evidence="9">CRISPR-associated endonuclease Cas1</fullName>
        <ecNumber evidence="9">3.1.-.-</ecNumber>
    </recommendedName>
</protein>
<dbReference type="GO" id="GO:0004520">
    <property type="term" value="F:DNA endonuclease activity"/>
    <property type="evidence" value="ECO:0007669"/>
    <property type="project" value="InterPro"/>
</dbReference>
<comment type="subunit">
    <text evidence="9">Homodimer, forms a heterotetramer with a Cas2 homodimer.</text>
</comment>
<evidence type="ECO:0000256" key="3">
    <source>
        <dbReference type="ARBA" id="ARBA00022759"/>
    </source>
</evidence>
<comment type="function">
    <text evidence="9">CRISPR (clustered regularly interspaced short palindromic repeat), is an adaptive immune system that provides protection against mobile genetic elements (viruses, transposable elements and conjugative plasmids). CRISPR clusters contain spacers, sequences complementary to antecedent mobile elements, and target invading nucleic acids. CRISPR clusters are transcribed and processed into CRISPR RNA (crRNA). Acts as a dsDNA endonuclease. Involved in the integration of spacer DNA into the CRISPR cassette.</text>
</comment>
<keyword evidence="1 9" id="KW-0540">Nuclease</keyword>
<dbReference type="Gene3D" id="1.20.120.920">
    <property type="entry name" value="CRISPR-associated endonuclease Cas1, C-terminal domain"/>
    <property type="match status" value="1"/>
</dbReference>
<dbReference type="InterPro" id="IPR042211">
    <property type="entry name" value="CRISPR-assoc_Cas1_N"/>
</dbReference>
<feature type="binding site" evidence="9">
    <location>
        <position position="158"/>
    </location>
    <ligand>
        <name>Mn(2+)</name>
        <dbReference type="ChEBI" id="CHEBI:29035"/>
    </ligand>
</feature>
<dbReference type="AlphaFoldDB" id="A0AA46AFL4"/>
<evidence type="ECO:0000256" key="6">
    <source>
        <dbReference type="ARBA" id="ARBA00023118"/>
    </source>
</evidence>
<evidence type="ECO:0000256" key="5">
    <source>
        <dbReference type="ARBA" id="ARBA00022842"/>
    </source>
</evidence>
<evidence type="ECO:0000256" key="2">
    <source>
        <dbReference type="ARBA" id="ARBA00022723"/>
    </source>
</evidence>
<evidence type="ECO:0000313" key="10">
    <source>
        <dbReference type="EMBL" id="SMP20318.1"/>
    </source>
</evidence>
<keyword evidence="6 9" id="KW-0051">Antiviral defense</keyword>
<evidence type="ECO:0000256" key="1">
    <source>
        <dbReference type="ARBA" id="ARBA00022722"/>
    </source>
</evidence>
<dbReference type="PANTHER" id="PTHR43219:SF1">
    <property type="entry name" value="CRISPR-ASSOCIATED ENDONUCLEASE CAS1"/>
    <property type="match status" value="1"/>
</dbReference>
<evidence type="ECO:0000256" key="9">
    <source>
        <dbReference type="HAMAP-Rule" id="MF_01470"/>
    </source>
</evidence>
<keyword evidence="7 9" id="KW-0238">DNA-binding</keyword>
<dbReference type="GO" id="GO:0003677">
    <property type="term" value="F:DNA binding"/>
    <property type="evidence" value="ECO:0007669"/>
    <property type="project" value="UniProtKB-KW"/>
</dbReference>
<keyword evidence="5 9" id="KW-0460">Magnesium</keyword>
<dbReference type="CDD" id="cd09722">
    <property type="entry name" value="Cas1_I-B"/>
    <property type="match status" value="1"/>
</dbReference>
<proteinExistence type="inferred from homology"/>
<dbReference type="InterPro" id="IPR042206">
    <property type="entry name" value="CRISPR-assoc_Cas1_C"/>
</dbReference>
<keyword evidence="11" id="KW-1185">Reference proteome</keyword>
<evidence type="ECO:0000313" key="11">
    <source>
        <dbReference type="Proteomes" id="UP001157947"/>
    </source>
</evidence>
<comment type="similarity">
    <text evidence="9">Belongs to the CRISPR-associated endonuclease Cas1 family.</text>
</comment>
<keyword evidence="4 9" id="KW-0378">Hydrolase</keyword>
<dbReference type="EMBL" id="FXTX01000020">
    <property type="protein sequence ID" value="SMP20318.1"/>
    <property type="molecule type" value="Genomic_DNA"/>
</dbReference>
<organism evidence="10 11">
    <name type="scientific">Venenivibrio stagnispumantis</name>
    <dbReference type="NCBI Taxonomy" id="407998"/>
    <lineage>
        <taxon>Bacteria</taxon>
        <taxon>Pseudomonadati</taxon>
        <taxon>Aquificota</taxon>
        <taxon>Aquificia</taxon>
        <taxon>Aquificales</taxon>
        <taxon>Hydrogenothermaceae</taxon>
        <taxon>Venenivibrio</taxon>
    </lineage>
</organism>